<comment type="catalytic activity">
    <reaction evidence="4 5">
        <text>[protein]-L-glutamate 5-O-methyl ester + H2O = L-glutamyl-[protein] + methanol + H(+)</text>
        <dbReference type="Rhea" id="RHEA:23236"/>
        <dbReference type="Rhea" id="RHEA-COMP:10208"/>
        <dbReference type="Rhea" id="RHEA-COMP:10311"/>
        <dbReference type="ChEBI" id="CHEBI:15377"/>
        <dbReference type="ChEBI" id="CHEBI:15378"/>
        <dbReference type="ChEBI" id="CHEBI:17790"/>
        <dbReference type="ChEBI" id="CHEBI:29973"/>
        <dbReference type="ChEBI" id="CHEBI:82795"/>
        <dbReference type="EC" id="3.1.1.61"/>
    </reaction>
</comment>
<dbReference type="PIRSF" id="PIRSF000876">
    <property type="entry name" value="RR_chemtxs_CheB"/>
    <property type="match status" value="1"/>
</dbReference>
<dbReference type="InterPro" id="IPR008248">
    <property type="entry name" value="CheB-like"/>
</dbReference>
<sequence length="346" mass="36205">MRIGIVNDLPMAVEVLRRVLAGTSEHQLAWIAVNGAEAVAACRFDLPDLILMDLIMPVMDGVEATRQIMLATPCPILLVTASIDSNVPGVYEAMGYGALDAVDIPSAGAGTDGSVRAGSPLLIKIATIGRLMRDPPSTRPAPMALREGTRAAPALVAIGASAGGPAAVAAVLGKLPRDFPAALVLVQHLDAKFVAGLVDWLDLQTVLPVRAAKEGERPAVGTVLVASTSDHLVFKTRSELGYTAQPRDQLYRPSVDVFFESAARLWQDDLVGVLLTGMGRDGAAGLKRLRERGHLTIAQDQATSAVYGMPKAAAALGAAAEILPLDSIAARLIDACTRSTIEKAMP</sequence>
<dbReference type="InterPro" id="IPR001789">
    <property type="entry name" value="Sig_transdc_resp-reg_receiver"/>
</dbReference>
<keyword evidence="1 5" id="KW-0963">Cytoplasm</keyword>
<dbReference type="EC" id="3.5.1.44" evidence="5"/>
<dbReference type="SUPFAM" id="SSF52172">
    <property type="entry name" value="CheY-like"/>
    <property type="match status" value="1"/>
</dbReference>
<reference evidence="11" key="1">
    <citation type="journal article" date="2019" name="Int. J. Syst. Evol. Microbiol.">
        <title>The Global Catalogue of Microorganisms (GCM) 10K type strain sequencing project: providing services to taxonomists for standard genome sequencing and annotation.</title>
        <authorList>
            <consortium name="The Broad Institute Genomics Platform"/>
            <consortium name="The Broad Institute Genome Sequencing Center for Infectious Disease"/>
            <person name="Wu L."/>
            <person name="Ma J."/>
        </authorList>
    </citation>
    <scope>NUCLEOTIDE SEQUENCE [LARGE SCALE GENOMIC DNA]</scope>
    <source>
        <strain evidence="11">KACC 12633</strain>
    </source>
</reference>
<dbReference type="InterPro" id="IPR000673">
    <property type="entry name" value="Sig_transdc_resp-reg_Me-estase"/>
</dbReference>
<comment type="subcellular location">
    <subcellularLocation>
        <location evidence="5">Cytoplasm</location>
    </subcellularLocation>
</comment>
<comment type="caution">
    <text evidence="10">The sequence shown here is derived from an EMBL/GenBank/DDBJ whole genome shotgun (WGS) entry which is preliminary data.</text>
</comment>
<dbReference type="Proteomes" id="UP001596150">
    <property type="component" value="Unassembled WGS sequence"/>
</dbReference>
<feature type="domain" description="CheB-type methylesterase" evidence="9">
    <location>
        <begin position="149"/>
        <end position="339"/>
    </location>
</feature>
<dbReference type="PANTHER" id="PTHR42872:SF6">
    <property type="entry name" value="PROTEIN-GLUTAMATE METHYLESTERASE_PROTEIN-GLUTAMINE GLUTAMINASE"/>
    <property type="match status" value="1"/>
</dbReference>
<dbReference type="Gene3D" id="3.40.50.2300">
    <property type="match status" value="1"/>
</dbReference>
<evidence type="ECO:0000256" key="4">
    <source>
        <dbReference type="ARBA" id="ARBA00048267"/>
    </source>
</evidence>
<dbReference type="InterPro" id="IPR035909">
    <property type="entry name" value="CheB_C"/>
</dbReference>
<dbReference type="CDD" id="cd16432">
    <property type="entry name" value="CheB_Rec"/>
    <property type="match status" value="1"/>
</dbReference>
<keyword evidence="10" id="KW-0489">Methyltransferase</keyword>
<keyword evidence="5 7" id="KW-0597">Phosphoprotein</keyword>
<dbReference type="PROSITE" id="PS50122">
    <property type="entry name" value="CHEB"/>
    <property type="match status" value="1"/>
</dbReference>
<keyword evidence="10" id="KW-0808">Transferase</keyword>
<feature type="active site" evidence="5 6">
    <location>
        <position position="161"/>
    </location>
</feature>
<evidence type="ECO:0000313" key="10">
    <source>
        <dbReference type="EMBL" id="MFC5517442.1"/>
    </source>
</evidence>
<evidence type="ECO:0000256" key="3">
    <source>
        <dbReference type="ARBA" id="ARBA00022801"/>
    </source>
</evidence>
<evidence type="ECO:0000256" key="6">
    <source>
        <dbReference type="PROSITE-ProRule" id="PRU00050"/>
    </source>
</evidence>
<dbReference type="RefSeq" id="WP_266346242.1">
    <property type="nucleotide sequence ID" value="NZ_JAPKNH010000014.1"/>
</dbReference>
<evidence type="ECO:0000256" key="2">
    <source>
        <dbReference type="ARBA" id="ARBA00022500"/>
    </source>
</evidence>
<evidence type="ECO:0000256" key="7">
    <source>
        <dbReference type="PROSITE-ProRule" id="PRU00169"/>
    </source>
</evidence>
<dbReference type="SMART" id="SM00448">
    <property type="entry name" value="REC"/>
    <property type="match status" value="1"/>
</dbReference>
<dbReference type="InterPro" id="IPR011006">
    <property type="entry name" value="CheY-like_superfamily"/>
</dbReference>
<dbReference type="Gene3D" id="3.40.50.180">
    <property type="entry name" value="Methylesterase CheB, C-terminal domain"/>
    <property type="match status" value="1"/>
</dbReference>
<name>A0ABW0Q182_9HYPH</name>
<evidence type="ECO:0000256" key="5">
    <source>
        <dbReference type="HAMAP-Rule" id="MF_00099"/>
    </source>
</evidence>
<dbReference type="PROSITE" id="PS50110">
    <property type="entry name" value="RESPONSE_REGULATORY"/>
    <property type="match status" value="1"/>
</dbReference>
<comment type="function">
    <text evidence="5">Involved in chemotaxis. Part of a chemotaxis signal transduction system that modulates chemotaxis in response to various stimuli. Catalyzes the demethylation of specific methylglutamate residues introduced into the chemoreceptors (methyl-accepting chemotaxis proteins or MCP) by CheR. Also mediates the irreversible deamidation of specific glutamine residues to glutamic acid.</text>
</comment>
<keyword evidence="2 5" id="KW-0145">Chemotaxis</keyword>
<comment type="domain">
    <text evidence="5">Contains a C-terminal catalytic domain, and an N-terminal region which modulates catalytic activity.</text>
</comment>
<gene>
    <name evidence="5 10" type="primary">cheB</name>
    <name evidence="10" type="ORF">ACFPP9_16780</name>
</gene>
<feature type="active site" evidence="5 6">
    <location>
        <position position="281"/>
    </location>
</feature>
<comment type="similarity">
    <text evidence="5">Belongs to the CheB family.</text>
</comment>
<dbReference type="Pfam" id="PF01339">
    <property type="entry name" value="CheB_methylest"/>
    <property type="match status" value="1"/>
</dbReference>
<comment type="PTM">
    <text evidence="5">Phosphorylated by CheA. Phosphorylation of the N-terminal regulatory domain activates the methylesterase activity.</text>
</comment>
<protein>
    <recommendedName>
        <fullName evidence="5">Protein-glutamate methylesterase/protein-glutamine glutaminase</fullName>
        <ecNumber evidence="5">3.1.1.61</ecNumber>
        <ecNumber evidence="5">3.5.1.44</ecNumber>
    </recommendedName>
</protein>
<organism evidence="10 11">
    <name type="scientific">Kaistia terrae</name>
    <dbReference type="NCBI Taxonomy" id="537017"/>
    <lineage>
        <taxon>Bacteria</taxon>
        <taxon>Pseudomonadati</taxon>
        <taxon>Pseudomonadota</taxon>
        <taxon>Alphaproteobacteria</taxon>
        <taxon>Hyphomicrobiales</taxon>
        <taxon>Kaistiaceae</taxon>
        <taxon>Kaistia</taxon>
    </lineage>
</organism>
<evidence type="ECO:0000259" key="9">
    <source>
        <dbReference type="PROSITE" id="PS50122"/>
    </source>
</evidence>
<dbReference type="GO" id="GO:0032259">
    <property type="term" value="P:methylation"/>
    <property type="evidence" value="ECO:0007669"/>
    <property type="project" value="UniProtKB-KW"/>
</dbReference>
<dbReference type="CDD" id="cd17541">
    <property type="entry name" value="REC_CheB-like"/>
    <property type="match status" value="1"/>
</dbReference>
<dbReference type="NCBIfam" id="NF009206">
    <property type="entry name" value="PRK12555.1"/>
    <property type="match status" value="1"/>
</dbReference>
<feature type="active site" evidence="5 6">
    <location>
        <position position="188"/>
    </location>
</feature>
<dbReference type="EMBL" id="JBHSML010000007">
    <property type="protein sequence ID" value="MFC5517442.1"/>
    <property type="molecule type" value="Genomic_DNA"/>
</dbReference>
<evidence type="ECO:0000256" key="1">
    <source>
        <dbReference type="ARBA" id="ARBA00022490"/>
    </source>
</evidence>
<evidence type="ECO:0000313" key="11">
    <source>
        <dbReference type="Proteomes" id="UP001596150"/>
    </source>
</evidence>
<dbReference type="GO" id="GO:0008168">
    <property type="term" value="F:methyltransferase activity"/>
    <property type="evidence" value="ECO:0007669"/>
    <property type="project" value="UniProtKB-KW"/>
</dbReference>
<feature type="domain" description="Response regulatory" evidence="8">
    <location>
        <begin position="2"/>
        <end position="119"/>
    </location>
</feature>
<accession>A0ABW0Q182</accession>
<feature type="modified residue" description="4-aspartylphosphate" evidence="5 7">
    <location>
        <position position="53"/>
    </location>
</feature>
<keyword evidence="11" id="KW-1185">Reference proteome</keyword>
<proteinExistence type="inferred from homology"/>
<dbReference type="PANTHER" id="PTHR42872">
    <property type="entry name" value="PROTEIN-GLUTAMATE METHYLESTERASE/PROTEIN-GLUTAMINE GLUTAMINASE"/>
    <property type="match status" value="1"/>
</dbReference>
<dbReference type="Pfam" id="PF00072">
    <property type="entry name" value="Response_reg"/>
    <property type="match status" value="1"/>
</dbReference>
<evidence type="ECO:0000259" key="8">
    <source>
        <dbReference type="PROSITE" id="PS50110"/>
    </source>
</evidence>
<dbReference type="SUPFAM" id="SSF52738">
    <property type="entry name" value="Methylesterase CheB, C-terminal domain"/>
    <property type="match status" value="1"/>
</dbReference>
<dbReference type="EC" id="3.1.1.61" evidence="5"/>
<keyword evidence="3 5" id="KW-0378">Hydrolase</keyword>
<comment type="catalytic activity">
    <reaction evidence="5">
        <text>L-glutaminyl-[protein] + H2O = L-glutamyl-[protein] + NH4(+)</text>
        <dbReference type="Rhea" id="RHEA:16441"/>
        <dbReference type="Rhea" id="RHEA-COMP:10207"/>
        <dbReference type="Rhea" id="RHEA-COMP:10208"/>
        <dbReference type="ChEBI" id="CHEBI:15377"/>
        <dbReference type="ChEBI" id="CHEBI:28938"/>
        <dbReference type="ChEBI" id="CHEBI:29973"/>
        <dbReference type="ChEBI" id="CHEBI:30011"/>
        <dbReference type="EC" id="3.5.1.44"/>
    </reaction>
</comment>
<dbReference type="HAMAP" id="MF_00099">
    <property type="entry name" value="CheB_chemtxs"/>
    <property type="match status" value="1"/>
</dbReference>
<dbReference type="GO" id="GO:0008984">
    <property type="term" value="F:protein-glutamate methylesterase activity"/>
    <property type="evidence" value="ECO:0007669"/>
    <property type="project" value="UniProtKB-EC"/>
</dbReference>